<comment type="caution">
    <text evidence="2">The sequence shown here is derived from an EMBL/GenBank/DDBJ whole genome shotgun (WGS) entry which is preliminary data.</text>
</comment>
<keyword evidence="1" id="KW-0812">Transmembrane</keyword>
<gene>
    <name evidence="2" type="ORF">POCTA_138.1.T0170057</name>
</gene>
<name>A0A8S1T330_PAROT</name>
<evidence type="ECO:0008006" key="4">
    <source>
        <dbReference type="Google" id="ProtNLM"/>
    </source>
</evidence>
<dbReference type="AlphaFoldDB" id="A0A8S1T330"/>
<sequence>MFIITQFLFVLSNEITWTNYSFSFPQFVPLVAEKTVFSRSLEDFGQILNMSIEYDGDMEESICKFDYQSITLDRQPESLIALVSDMQQIDIDALNTEEIQQGFSHELVSYAISNRNLILLEKNGTIHHLYYNIGTKFTNYSTHQLLILQNGNEHQQIFTDTECYYYVDHQQLIRFTIKDKVLEQSKIQNWKKVNGHFKMFINRGFVYLINGSNGMRILELQNNFIIQVNKFVIEDFHQDLNLVDYAIEGDWLYLLDFENGVYRFNLISLQLDKKFFIAQKGCSIISVKHNQMMLIQQQQLHSEVYEGRIVEKGWVMTRMKNKYPIIQQFCFAHQQSNNIYQKNLLDNFSDPYLSKGSNLYQMEFLGMDKLDEEYVVGIYRYGAAIYYAQERTAKISCQARLSQQNRVTIHLNSTNCLNKNQSDAFNYCQSRLDYIFDVHKVLMSQQEEDLYFYLCILAFSIIVGLFLAIFFVFRRYQLKKERIDQLRKSKKNSSS</sequence>
<evidence type="ECO:0000313" key="2">
    <source>
        <dbReference type="EMBL" id="CAD8145112.1"/>
    </source>
</evidence>
<dbReference type="OMA" id="CKFDYQS"/>
<dbReference type="OrthoDB" id="298309at2759"/>
<accession>A0A8S1T330</accession>
<keyword evidence="1" id="KW-0472">Membrane</keyword>
<protein>
    <recommendedName>
        <fullName evidence="4">Transmembrane protein</fullName>
    </recommendedName>
</protein>
<dbReference type="Proteomes" id="UP000683925">
    <property type="component" value="Unassembled WGS sequence"/>
</dbReference>
<proteinExistence type="predicted"/>
<feature type="transmembrane region" description="Helical" evidence="1">
    <location>
        <begin position="450"/>
        <end position="473"/>
    </location>
</feature>
<keyword evidence="3" id="KW-1185">Reference proteome</keyword>
<dbReference type="EMBL" id="CAJJDP010000017">
    <property type="protein sequence ID" value="CAD8145112.1"/>
    <property type="molecule type" value="Genomic_DNA"/>
</dbReference>
<evidence type="ECO:0000313" key="3">
    <source>
        <dbReference type="Proteomes" id="UP000683925"/>
    </source>
</evidence>
<keyword evidence="1" id="KW-1133">Transmembrane helix</keyword>
<reference evidence="2" key="1">
    <citation type="submission" date="2021-01" db="EMBL/GenBank/DDBJ databases">
        <authorList>
            <consortium name="Genoscope - CEA"/>
            <person name="William W."/>
        </authorList>
    </citation>
    <scope>NUCLEOTIDE SEQUENCE</scope>
</reference>
<organism evidence="2 3">
    <name type="scientific">Paramecium octaurelia</name>
    <dbReference type="NCBI Taxonomy" id="43137"/>
    <lineage>
        <taxon>Eukaryota</taxon>
        <taxon>Sar</taxon>
        <taxon>Alveolata</taxon>
        <taxon>Ciliophora</taxon>
        <taxon>Intramacronucleata</taxon>
        <taxon>Oligohymenophorea</taxon>
        <taxon>Peniculida</taxon>
        <taxon>Parameciidae</taxon>
        <taxon>Paramecium</taxon>
    </lineage>
</organism>
<evidence type="ECO:0000256" key="1">
    <source>
        <dbReference type="SAM" id="Phobius"/>
    </source>
</evidence>